<dbReference type="EMBL" id="VEPZ02001734">
    <property type="protein sequence ID" value="KAE8659936.1"/>
    <property type="molecule type" value="Genomic_DNA"/>
</dbReference>
<evidence type="ECO:0000256" key="2">
    <source>
        <dbReference type="ARBA" id="ARBA00005581"/>
    </source>
</evidence>
<dbReference type="Pfam" id="PF05938">
    <property type="entry name" value="Self-incomp_S1"/>
    <property type="match status" value="1"/>
</dbReference>
<dbReference type="OrthoDB" id="1900999at2759"/>
<name>A0A6A2XCV3_HIBSY</name>
<dbReference type="Proteomes" id="UP000436088">
    <property type="component" value="Unassembled WGS sequence"/>
</dbReference>
<dbReference type="PANTHER" id="PTHR31232">
    <property type="match status" value="1"/>
</dbReference>
<reference evidence="7" key="1">
    <citation type="submission" date="2019-09" db="EMBL/GenBank/DDBJ databases">
        <title>Draft genome information of white flower Hibiscus syriacus.</title>
        <authorList>
            <person name="Kim Y.-M."/>
        </authorList>
    </citation>
    <scope>NUCLEOTIDE SEQUENCE [LARGE SCALE GENOMIC DNA]</scope>
    <source>
        <strain evidence="7">YM2019G1</strain>
    </source>
</reference>
<comment type="similarity">
    <text evidence="2 6">Belongs to the plant self-incompatibility (S1) protein family.</text>
</comment>
<sequence>MNTLAIRLVWLLSVTLVLAASIEDFWDRSVGVTIRNDLENRKDLIIHCKSKDDDLGVHVLSYKESYDFRFVPHLLGRTLFFCRMTWNGKSHWFDVYTEERDKIWKDNISSLEKLFEKVEVWSEEIDVEAGLELNRWSEAVIHAASMLVGDGMAVLDDSSYLCRPEESQLGNRRD</sequence>
<evidence type="ECO:0000313" key="7">
    <source>
        <dbReference type="EMBL" id="KAE8659936.1"/>
    </source>
</evidence>
<evidence type="ECO:0000313" key="8">
    <source>
        <dbReference type="Proteomes" id="UP000436088"/>
    </source>
</evidence>
<accession>A0A6A2XCV3</accession>
<keyword evidence="5 6" id="KW-0732">Signal</keyword>
<dbReference type="InterPro" id="IPR010264">
    <property type="entry name" value="Self-incomp_S1"/>
</dbReference>
<keyword evidence="3 6" id="KW-0713">Self-incompatibility</keyword>
<evidence type="ECO:0000256" key="6">
    <source>
        <dbReference type="RuleBase" id="RU367044"/>
    </source>
</evidence>
<evidence type="ECO:0000256" key="1">
    <source>
        <dbReference type="ARBA" id="ARBA00004613"/>
    </source>
</evidence>
<evidence type="ECO:0000256" key="4">
    <source>
        <dbReference type="ARBA" id="ARBA00022525"/>
    </source>
</evidence>
<dbReference type="PANTHER" id="PTHR31232:SF149">
    <property type="entry name" value="S-PROTEIN HOMOLOG"/>
    <property type="match status" value="1"/>
</dbReference>
<gene>
    <name evidence="7" type="ORF">F3Y22_tig00116959pilonHSYRG00018</name>
</gene>
<proteinExistence type="inferred from homology"/>
<dbReference type="GO" id="GO:0060320">
    <property type="term" value="P:rejection of self pollen"/>
    <property type="evidence" value="ECO:0007669"/>
    <property type="project" value="UniProtKB-KW"/>
</dbReference>
<feature type="signal peptide" evidence="6">
    <location>
        <begin position="1"/>
        <end position="19"/>
    </location>
</feature>
<protein>
    <recommendedName>
        <fullName evidence="6">S-protein homolog</fullName>
    </recommendedName>
</protein>
<feature type="chain" id="PRO_5025712836" description="S-protein homolog" evidence="6">
    <location>
        <begin position="20"/>
        <end position="174"/>
    </location>
</feature>
<keyword evidence="8" id="KW-1185">Reference proteome</keyword>
<dbReference type="AlphaFoldDB" id="A0A6A2XCV3"/>
<comment type="subcellular location">
    <subcellularLocation>
        <location evidence="1 6">Secreted</location>
    </subcellularLocation>
</comment>
<organism evidence="7 8">
    <name type="scientific">Hibiscus syriacus</name>
    <name type="common">Rose of Sharon</name>
    <dbReference type="NCBI Taxonomy" id="106335"/>
    <lineage>
        <taxon>Eukaryota</taxon>
        <taxon>Viridiplantae</taxon>
        <taxon>Streptophyta</taxon>
        <taxon>Embryophyta</taxon>
        <taxon>Tracheophyta</taxon>
        <taxon>Spermatophyta</taxon>
        <taxon>Magnoliopsida</taxon>
        <taxon>eudicotyledons</taxon>
        <taxon>Gunneridae</taxon>
        <taxon>Pentapetalae</taxon>
        <taxon>rosids</taxon>
        <taxon>malvids</taxon>
        <taxon>Malvales</taxon>
        <taxon>Malvaceae</taxon>
        <taxon>Malvoideae</taxon>
        <taxon>Hibiscus</taxon>
    </lineage>
</organism>
<comment type="caution">
    <text evidence="7">The sequence shown here is derived from an EMBL/GenBank/DDBJ whole genome shotgun (WGS) entry which is preliminary data.</text>
</comment>
<dbReference type="GO" id="GO:0005576">
    <property type="term" value="C:extracellular region"/>
    <property type="evidence" value="ECO:0007669"/>
    <property type="project" value="UniProtKB-SubCell"/>
</dbReference>
<evidence type="ECO:0000256" key="5">
    <source>
        <dbReference type="ARBA" id="ARBA00022729"/>
    </source>
</evidence>
<evidence type="ECO:0000256" key="3">
    <source>
        <dbReference type="ARBA" id="ARBA00022471"/>
    </source>
</evidence>
<keyword evidence="4 6" id="KW-0964">Secreted</keyword>